<evidence type="ECO:0000256" key="1">
    <source>
        <dbReference type="SAM" id="MobiDB-lite"/>
    </source>
</evidence>
<organism evidence="2 3">
    <name type="scientific">Symbiodinium microadriaticum</name>
    <name type="common">Dinoflagellate</name>
    <name type="synonym">Zooxanthella microadriatica</name>
    <dbReference type="NCBI Taxonomy" id="2951"/>
    <lineage>
        <taxon>Eukaryota</taxon>
        <taxon>Sar</taxon>
        <taxon>Alveolata</taxon>
        <taxon>Dinophyceae</taxon>
        <taxon>Suessiales</taxon>
        <taxon>Symbiodiniaceae</taxon>
        <taxon>Symbiodinium</taxon>
    </lineage>
</organism>
<dbReference type="OrthoDB" id="449326at2759"/>
<proteinExistence type="predicted"/>
<gene>
    <name evidence="2" type="ORF">AK812_SmicGene22633</name>
</gene>
<evidence type="ECO:0000313" key="3">
    <source>
        <dbReference type="Proteomes" id="UP000186817"/>
    </source>
</evidence>
<accession>A0A1Q9DJC5</accession>
<sequence>MVQDKSPTSPPPGSFVPAPSSKQAAAQSTNTVYEEALAKEAPEEAENEEAPEEAENEVREWLRGLDSGRGILPEHPKGSVIGRIEQSLWEALDVKSLGHRLLLAKGILKLE</sequence>
<protein>
    <submittedName>
        <fullName evidence="2">Uncharacterized protein</fullName>
    </submittedName>
</protein>
<comment type="caution">
    <text evidence="2">The sequence shown here is derived from an EMBL/GenBank/DDBJ whole genome shotgun (WGS) entry which is preliminary data.</text>
</comment>
<evidence type="ECO:0000313" key="2">
    <source>
        <dbReference type="EMBL" id="OLP95281.1"/>
    </source>
</evidence>
<feature type="region of interest" description="Disordered" evidence="1">
    <location>
        <begin position="38"/>
        <end position="57"/>
    </location>
</feature>
<dbReference type="Proteomes" id="UP000186817">
    <property type="component" value="Unassembled WGS sequence"/>
</dbReference>
<name>A0A1Q9DJC5_SYMMI</name>
<dbReference type="AlphaFoldDB" id="A0A1Q9DJC5"/>
<feature type="region of interest" description="Disordered" evidence="1">
    <location>
        <begin position="1"/>
        <end position="30"/>
    </location>
</feature>
<reference evidence="2 3" key="1">
    <citation type="submission" date="2016-02" db="EMBL/GenBank/DDBJ databases">
        <title>Genome analysis of coral dinoflagellate symbionts highlights evolutionary adaptations to a symbiotic lifestyle.</title>
        <authorList>
            <person name="Aranda M."/>
            <person name="Li Y."/>
            <person name="Liew Y.J."/>
            <person name="Baumgarten S."/>
            <person name="Simakov O."/>
            <person name="Wilson M."/>
            <person name="Piel J."/>
            <person name="Ashoor H."/>
            <person name="Bougouffa S."/>
            <person name="Bajic V.B."/>
            <person name="Ryu T."/>
            <person name="Ravasi T."/>
            <person name="Bayer T."/>
            <person name="Micklem G."/>
            <person name="Kim H."/>
            <person name="Bhak J."/>
            <person name="Lajeunesse T.C."/>
            <person name="Voolstra C.R."/>
        </authorList>
    </citation>
    <scope>NUCLEOTIDE SEQUENCE [LARGE SCALE GENOMIC DNA]</scope>
    <source>
        <strain evidence="2 3">CCMP2467</strain>
    </source>
</reference>
<dbReference type="EMBL" id="LSRX01000510">
    <property type="protein sequence ID" value="OLP95281.1"/>
    <property type="molecule type" value="Genomic_DNA"/>
</dbReference>
<feature type="compositionally biased region" description="Low complexity" evidence="1">
    <location>
        <begin position="17"/>
        <end position="28"/>
    </location>
</feature>
<keyword evidence="3" id="KW-1185">Reference proteome</keyword>
<feature type="compositionally biased region" description="Acidic residues" evidence="1">
    <location>
        <begin position="43"/>
        <end position="55"/>
    </location>
</feature>